<feature type="domain" description="Palmitoyltransferase DHHC" evidence="13">
    <location>
        <begin position="280"/>
        <end position="319"/>
    </location>
</feature>
<sequence length="331" mass="36641">MPVLYMLHQPIAIDEKDPSGHTALMWAAHQGDAISVDLLLRHGASVTARDNAGLTPLHWAAVKGSSACIRHLLDHGADLDAKEDSGKSPRDMAEEIRALVPFERGLAQAGYSSIGTKRYGRFSDRNTKIVLFVLPTIALFIVFHIFDVLPFLSALFSAFAVFMAMQLFVMKVVLAHDSNDNPVASSPHFASIIIASMVWVFYAWATRLINGTPGHGIADLCFFVSFALCVYHFFKSMCSDPGYISTASSDAEIKYVSDTLGIDSDFLALEELVDAGRLNGTNFCIVCMVKKPLRSKHCRQCNRCVARFDHHCPWIWNCGGFLAEDRKRSSY</sequence>
<comment type="subcellular location">
    <subcellularLocation>
        <location evidence="1">Membrane</location>
        <topology evidence="1">Multi-pass membrane protein</topology>
    </subcellularLocation>
</comment>
<dbReference type="InterPro" id="IPR036770">
    <property type="entry name" value="Ankyrin_rpt-contain_sf"/>
</dbReference>
<dbReference type="Gene3D" id="1.25.40.20">
    <property type="entry name" value="Ankyrin repeat-containing domain"/>
    <property type="match status" value="2"/>
</dbReference>
<keyword evidence="3 12" id="KW-0812">Transmembrane</keyword>
<keyword evidence="4" id="KW-0677">Repeat</keyword>
<keyword evidence="6 11" id="KW-0040">ANK repeat</keyword>
<keyword evidence="9" id="KW-0449">Lipoprotein</keyword>
<evidence type="ECO:0000256" key="3">
    <source>
        <dbReference type="ARBA" id="ARBA00022692"/>
    </source>
</evidence>
<protein>
    <recommendedName>
        <fullName evidence="12">Palmitoyltransferase</fullName>
        <ecNumber evidence="12">2.3.1.225</ecNumber>
    </recommendedName>
</protein>
<comment type="similarity">
    <text evidence="2">Belongs to the DHHC palmitoyltransferase family. AKR/ZDHHC17 subfamily.</text>
</comment>
<dbReference type="InterPro" id="IPR001594">
    <property type="entry name" value="Palmitoyltrfase_DHHC"/>
</dbReference>
<proteinExistence type="inferred from homology"/>
<dbReference type="EMBL" id="JAODAN010000011">
    <property type="protein sequence ID" value="KAK1921247.1"/>
    <property type="molecule type" value="Genomic_DNA"/>
</dbReference>
<dbReference type="Proteomes" id="UP001182556">
    <property type="component" value="Unassembled WGS sequence"/>
</dbReference>
<feature type="repeat" description="ANK" evidence="11">
    <location>
        <begin position="52"/>
        <end position="84"/>
    </location>
</feature>
<organism evidence="14 15">
    <name type="scientific">Papiliotrema laurentii</name>
    <name type="common">Cryptococcus laurentii</name>
    <dbReference type="NCBI Taxonomy" id="5418"/>
    <lineage>
        <taxon>Eukaryota</taxon>
        <taxon>Fungi</taxon>
        <taxon>Dikarya</taxon>
        <taxon>Basidiomycota</taxon>
        <taxon>Agaricomycotina</taxon>
        <taxon>Tremellomycetes</taxon>
        <taxon>Tremellales</taxon>
        <taxon>Rhynchogastremaceae</taxon>
        <taxon>Papiliotrema</taxon>
    </lineage>
</organism>
<evidence type="ECO:0000259" key="13">
    <source>
        <dbReference type="Pfam" id="PF01529"/>
    </source>
</evidence>
<reference evidence="14" key="1">
    <citation type="submission" date="2023-02" db="EMBL/GenBank/DDBJ databases">
        <title>Identification and recombinant expression of a fungal hydrolase from Papiliotrema laurentii that hydrolyzes apple cutin and clears colloidal polyester polyurethane.</title>
        <authorList>
            <consortium name="DOE Joint Genome Institute"/>
            <person name="Roman V.A."/>
            <person name="Bojanowski C."/>
            <person name="Crable B.R."/>
            <person name="Wagner D.N."/>
            <person name="Hung C.S."/>
            <person name="Nadeau L.J."/>
            <person name="Schratz L."/>
            <person name="Haridas S."/>
            <person name="Pangilinan J."/>
            <person name="Lipzen A."/>
            <person name="Na H."/>
            <person name="Yan M."/>
            <person name="Ng V."/>
            <person name="Grigoriev I.V."/>
            <person name="Spatafora J.W."/>
            <person name="Barlow D."/>
            <person name="Biffinger J."/>
            <person name="Kelley-Loughnane N."/>
            <person name="Varaljay V.A."/>
            <person name="Crookes-Goodson W.J."/>
        </authorList>
    </citation>
    <scope>NUCLEOTIDE SEQUENCE</scope>
    <source>
        <strain evidence="14">5307AH</strain>
    </source>
</reference>
<dbReference type="SUPFAM" id="SSF48403">
    <property type="entry name" value="Ankyrin repeat"/>
    <property type="match status" value="1"/>
</dbReference>
<evidence type="ECO:0000256" key="8">
    <source>
        <dbReference type="ARBA" id="ARBA00023139"/>
    </source>
</evidence>
<keyword evidence="8" id="KW-0564">Palmitate</keyword>
<keyword evidence="12" id="KW-0808">Transferase</keyword>
<evidence type="ECO:0000256" key="12">
    <source>
        <dbReference type="RuleBase" id="RU079119"/>
    </source>
</evidence>
<dbReference type="AlphaFoldDB" id="A0AAD9CTI2"/>
<evidence type="ECO:0000256" key="4">
    <source>
        <dbReference type="ARBA" id="ARBA00022737"/>
    </source>
</evidence>
<dbReference type="GO" id="GO:0019706">
    <property type="term" value="F:protein-cysteine S-palmitoyltransferase activity"/>
    <property type="evidence" value="ECO:0007669"/>
    <property type="project" value="UniProtKB-EC"/>
</dbReference>
<dbReference type="SMART" id="SM00248">
    <property type="entry name" value="ANK"/>
    <property type="match status" value="2"/>
</dbReference>
<keyword evidence="7 12" id="KW-0472">Membrane</keyword>
<evidence type="ECO:0000256" key="7">
    <source>
        <dbReference type="ARBA" id="ARBA00023136"/>
    </source>
</evidence>
<evidence type="ECO:0000256" key="11">
    <source>
        <dbReference type="PROSITE-ProRule" id="PRU00023"/>
    </source>
</evidence>
<evidence type="ECO:0000313" key="14">
    <source>
        <dbReference type="EMBL" id="KAK1921247.1"/>
    </source>
</evidence>
<evidence type="ECO:0000256" key="10">
    <source>
        <dbReference type="ARBA" id="ARBA00048048"/>
    </source>
</evidence>
<name>A0AAD9CTI2_PAPLA</name>
<feature type="transmembrane region" description="Helical" evidence="12">
    <location>
        <begin position="152"/>
        <end position="174"/>
    </location>
</feature>
<evidence type="ECO:0000313" key="15">
    <source>
        <dbReference type="Proteomes" id="UP001182556"/>
    </source>
</evidence>
<feature type="repeat" description="ANK" evidence="11">
    <location>
        <begin position="19"/>
        <end position="51"/>
    </location>
</feature>
<accession>A0AAD9CTI2</accession>
<evidence type="ECO:0000256" key="1">
    <source>
        <dbReference type="ARBA" id="ARBA00004141"/>
    </source>
</evidence>
<feature type="transmembrane region" description="Helical" evidence="12">
    <location>
        <begin position="217"/>
        <end position="234"/>
    </location>
</feature>
<dbReference type="GO" id="GO:0016020">
    <property type="term" value="C:membrane"/>
    <property type="evidence" value="ECO:0007669"/>
    <property type="project" value="UniProtKB-SubCell"/>
</dbReference>
<feature type="transmembrane region" description="Helical" evidence="12">
    <location>
        <begin position="129"/>
        <end position="146"/>
    </location>
</feature>
<dbReference type="Pfam" id="PF01529">
    <property type="entry name" value="DHHC"/>
    <property type="match status" value="1"/>
</dbReference>
<comment type="catalytic activity">
    <reaction evidence="10 12">
        <text>L-cysteinyl-[protein] + hexadecanoyl-CoA = S-hexadecanoyl-L-cysteinyl-[protein] + CoA</text>
        <dbReference type="Rhea" id="RHEA:36683"/>
        <dbReference type="Rhea" id="RHEA-COMP:10131"/>
        <dbReference type="Rhea" id="RHEA-COMP:11032"/>
        <dbReference type="ChEBI" id="CHEBI:29950"/>
        <dbReference type="ChEBI" id="CHEBI:57287"/>
        <dbReference type="ChEBI" id="CHEBI:57379"/>
        <dbReference type="ChEBI" id="CHEBI:74151"/>
        <dbReference type="EC" id="2.3.1.225"/>
    </reaction>
</comment>
<dbReference type="InterPro" id="IPR002110">
    <property type="entry name" value="Ankyrin_rpt"/>
</dbReference>
<evidence type="ECO:0000256" key="6">
    <source>
        <dbReference type="ARBA" id="ARBA00023043"/>
    </source>
</evidence>
<evidence type="ECO:0000256" key="9">
    <source>
        <dbReference type="ARBA" id="ARBA00023288"/>
    </source>
</evidence>
<keyword evidence="12" id="KW-0012">Acyltransferase</keyword>
<evidence type="ECO:0000256" key="2">
    <source>
        <dbReference type="ARBA" id="ARBA00010104"/>
    </source>
</evidence>
<dbReference type="PROSITE" id="PS50216">
    <property type="entry name" value="DHHC"/>
    <property type="match status" value="1"/>
</dbReference>
<dbReference type="PANTHER" id="PTHR24161:SF85">
    <property type="entry name" value="PALMITOYLTRANSFERASE HIP14"/>
    <property type="match status" value="1"/>
</dbReference>
<comment type="caution">
    <text evidence="14">The sequence shown here is derived from an EMBL/GenBank/DDBJ whole genome shotgun (WGS) entry which is preliminary data.</text>
</comment>
<dbReference type="EC" id="2.3.1.225" evidence="12"/>
<keyword evidence="15" id="KW-1185">Reference proteome</keyword>
<dbReference type="PANTHER" id="PTHR24161">
    <property type="entry name" value="ANK_REP_REGION DOMAIN-CONTAINING PROTEIN-RELATED"/>
    <property type="match status" value="1"/>
</dbReference>
<keyword evidence="5 12" id="KW-1133">Transmembrane helix</keyword>
<comment type="domain">
    <text evidence="12">The DHHC domain is required for palmitoyltransferase activity.</text>
</comment>
<evidence type="ECO:0000256" key="5">
    <source>
        <dbReference type="ARBA" id="ARBA00022989"/>
    </source>
</evidence>
<dbReference type="PROSITE" id="PS50297">
    <property type="entry name" value="ANK_REP_REGION"/>
    <property type="match status" value="2"/>
</dbReference>
<dbReference type="Pfam" id="PF12796">
    <property type="entry name" value="Ank_2"/>
    <property type="match status" value="1"/>
</dbReference>
<feature type="transmembrane region" description="Helical" evidence="12">
    <location>
        <begin position="186"/>
        <end position="205"/>
    </location>
</feature>
<gene>
    <name evidence="14" type="ORF">DB88DRAFT_94750</name>
</gene>
<dbReference type="PROSITE" id="PS50088">
    <property type="entry name" value="ANK_REPEAT"/>
    <property type="match status" value="2"/>
</dbReference>